<dbReference type="InterPro" id="IPR012338">
    <property type="entry name" value="Beta-lactam/transpept-like"/>
</dbReference>
<dbReference type="PANTHER" id="PTHR46825:SF9">
    <property type="entry name" value="BETA-LACTAMASE-RELATED DOMAIN-CONTAINING PROTEIN"/>
    <property type="match status" value="1"/>
</dbReference>
<dbReference type="EMBL" id="FOLL01000014">
    <property type="protein sequence ID" value="SFC54925.1"/>
    <property type="molecule type" value="Genomic_DNA"/>
</dbReference>
<protein>
    <submittedName>
        <fullName evidence="2">CubicO group peptidase, beta-lactamase class C family</fullName>
    </submittedName>
</protein>
<dbReference type="SUPFAM" id="SSF56601">
    <property type="entry name" value="beta-lactamase/transpeptidase-like"/>
    <property type="match status" value="1"/>
</dbReference>
<organism evidence="2 3">
    <name type="scientific">Parapedobacter composti</name>
    <dbReference type="NCBI Taxonomy" id="623281"/>
    <lineage>
        <taxon>Bacteria</taxon>
        <taxon>Pseudomonadati</taxon>
        <taxon>Bacteroidota</taxon>
        <taxon>Sphingobacteriia</taxon>
        <taxon>Sphingobacteriales</taxon>
        <taxon>Sphingobacteriaceae</taxon>
        <taxon>Parapedobacter</taxon>
    </lineage>
</organism>
<evidence type="ECO:0000313" key="2">
    <source>
        <dbReference type="EMBL" id="SFC54925.1"/>
    </source>
</evidence>
<dbReference type="Gene3D" id="3.40.710.10">
    <property type="entry name" value="DD-peptidase/beta-lactamase superfamily"/>
    <property type="match status" value="1"/>
</dbReference>
<reference evidence="2 3" key="1">
    <citation type="submission" date="2016-10" db="EMBL/GenBank/DDBJ databases">
        <authorList>
            <person name="de Groot N.N."/>
        </authorList>
    </citation>
    <scope>NUCLEOTIDE SEQUENCE [LARGE SCALE GENOMIC DNA]</scope>
    <source>
        <strain evidence="2 3">DSM 22900</strain>
    </source>
</reference>
<dbReference type="PANTHER" id="PTHR46825">
    <property type="entry name" value="D-ALANYL-D-ALANINE-CARBOXYPEPTIDASE/ENDOPEPTIDASE AMPH"/>
    <property type="match status" value="1"/>
</dbReference>
<evidence type="ECO:0000259" key="1">
    <source>
        <dbReference type="Pfam" id="PF00144"/>
    </source>
</evidence>
<dbReference type="AlphaFoldDB" id="A0A1I1K2T4"/>
<name>A0A1I1K2T4_9SPHI</name>
<proteinExistence type="predicted"/>
<evidence type="ECO:0000313" key="3">
    <source>
        <dbReference type="Proteomes" id="UP000199577"/>
    </source>
</evidence>
<dbReference type="STRING" id="623281.SAMN05421747_11450"/>
<dbReference type="InterPro" id="IPR050491">
    <property type="entry name" value="AmpC-like"/>
</dbReference>
<dbReference type="InterPro" id="IPR001466">
    <property type="entry name" value="Beta-lactam-related"/>
</dbReference>
<dbReference type="OrthoDB" id="9798166at2"/>
<gene>
    <name evidence="2" type="ORF">SAMN05421747_11450</name>
</gene>
<feature type="domain" description="Beta-lactamase-related" evidence="1">
    <location>
        <begin position="50"/>
        <end position="366"/>
    </location>
</feature>
<sequence>MYVYIEKSIQMNIKPNVSLLLLMMAVSLGVYGQQQTGGKRQQLEALFTYLHEHDMFNGAVAVKDQGKLIFRAGFGVGNFETGTPFLPQSQTEIASVSKQFTATAIMLLRDEGKLRLDDDINRYFTPALPYEGITIRQLLTHTSGVPDYEKYFRENWHTSDLVYNKDIIHFLHVEKPPLQFPPGSTYQYSNLGYVLLAEIVEACSGIPLDVFLHQRIFAPHAMSSTGFFVRNTIFRTPGYAPGVVWDSEACQYVRPETQQRYAYVGYLSGRLGPGRLTSTVDDLLKWDSLLYTDGILPDSSLQEMFSPMVSVPNTPGHYGYGWRVLPPDGKGREVFHTGAWPGNYTLMKRYIDDKSTIILLNNTYSPYMVVIRNTVDAILKGRAYEWPKKHLHEVLKKTLCRTNVDADQWLHEQGDFTSYIIDYKAIDALNTEIQKHGDEAKKRLMDNLLKKLKK</sequence>
<keyword evidence="3" id="KW-1185">Reference proteome</keyword>
<accession>A0A1I1K2T4</accession>
<dbReference type="Proteomes" id="UP000199577">
    <property type="component" value="Unassembled WGS sequence"/>
</dbReference>
<dbReference type="Pfam" id="PF00144">
    <property type="entry name" value="Beta-lactamase"/>
    <property type="match status" value="1"/>
</dbReference>